<proteinExistence type="predicted"/>
<name>A0A6C0BDT5_9ZZZZ</name>
<dbReference type="EMBL" id="MN739121">
    <property type="protein sequence ID" value="QHS89921.1"/>
    <property type="molecule type" value="Genomic_DNA"/>
</dbReference>
<evidence type="ECO:0000313" key="1">
    <source>
        <dbReference type="EMBL" id="QHS89921.1"/>
    </source>
</evidence>
<organism evidence="1">
    <name type="scientific">viral metagenome</name>
    <dbReference type="NCBI Taxonomy" id="1070528"/>
    <lineage>
        <taxon>unclassified sequences</taxon>
        <taxon>metagenomes</taxon>
        <taxon>organismal metagenomes</taxon>
    </lineage>
</organism>
<dbReference type="AlphaFoldDB" id="A0A6C0BDT5"/>
<sequence>MSKDLPELSNSLCKYSHLKDYDEIKTYVTVVFRDDKNVYLYKNDSMYKTSCVEVGEGAIYSTVAQSLIDQSKFKIKSVYRIDGLSFLVNIVPNKSYFNAFNFLFSFDRVENWEPILITSLRDLPNIQNKDVIISLLSIEI</sequence>
<protein>
    <submittedName>
        <fullName evidence="1">Uncharacterized protein</fullName>
    </submittedName>
</protein>
<reference evidence="1" key="1">
    <citation type="journal article" date="2020" name="Nature">
        <title>Giant virus diversity and host interactions through global metagenomics.</title>
        <authorList>
            <person name="Schulz F."/>
            <person name="Roux S."/>
            <person name="Paez-Espino D."/>
            <person name="Jungbluth S."/>
            <person name="Walsh D.A."/>
            <person name="Denef V.J."/>
            <person name="McMahon K.D."/>
            <person name="Konstantinidis K.T."/>
            <person name="Eloe-Fadrosh E.A."/>
            <person name="Kyrpides N.C."/>
            <person name="Woyke T."/>
        </authorList>
    </citation>
    <scope>NUCLEOTIDE SEQUENCE</scope>
    <source>
        <strain evidence="1">GVMAG-M-3300010160-4</strain>
    </source>
</reference>
<accession>A0A6C0BDT5</accession>